<accession>A0A7M1QUV7</accession>
<dbReference type="GO" id="GO:0006777">
    <property type="term" value="P:Mo-molybdopterin cofactor biosynthetic process"/>
    <property type="evidence" value="ECO:0007669"/>
    <property type="project" value="InterPro"/>
</dbReference>
<reference evidence="1 2" key="1">
    <citation type="submission" date="2020-10" db="EMBL/GenBank/DDBJ databases">
        <title>Trueperella pecoris sp. nov. isolated from bovine and porcine specimens.</title>
        <authorList>
            <person name="Schoenecker L."/>
            <person name="Schnydrig P."/>
            <person name="Brodard I."/>
            <person name="Thomann A."/>
            <person name="Hemphill A."/>
            <person name="Rodriguez-Campos S."/>
            <person name="Perreten V."/>
            <person name="Jores J."/>
            <person name="Kittl S."/>
        </authorList>
    </citation>
    <scope>NUCLEOTIDE SEQUENCE [LARGE SCALE GENOMIC DNA]</scope>
    <source>
        <strain evidence="1 2">15A0121</strain>
    </source>
</reference>
<dbReference type="EMBL" id="CP063213">
    <property type="protein sequence ID" value="QOR45571.1"/>
    <property type="molecule type" value="Genomic_DNA"/>
</dbReference>
<dbReference type="Pfam" id="PF02391">
    <property type="entry name" value="MoaE"/>
    <property type="match status" value="1"/>
</dbReference>
<dbReference type="AlphaFoldDB" id="A0A7M1QUV7"/>
<evidence type="ECO:0000313" key="1">
    <source>
        <dbReference type="EMBL" id="QOR45571.1"/>
    </source>
</evidence>
<gene>
    <name evidence="1" type="ORF">INS88_10020</name>
</gene>
<dbReference type="InterPro" id="IPR036563">
    <property type="entry name" value="MoaE_sf"/>
</dbReference>
<protein>
    <submittedName>
        <fullName evidence="1">Molybdenum cofactor biosynthesis protein MoaE</fullName>
    </submittedName>
</protein>
<dbReference type="RefSeq" id="WP_193326738.1">
    <property type="nucleotide sequence ID" value="NZ_CP053291.1"/>
</dbReference>
<organism evidence="1 2">
    <name type="scientific">Trueperella pecoris</name>
    <dbReference type="NCBI Taxonomy" id="2733571"/>
    <lineage>
        <taxon>Bacteria</taxon>
        <taxon>Bacillati</taxon>
        <taxon>Actinomycetota</taxon>
        <taxon>Actinomycetes</taxon>
        <taxon>Actinomycetales</taxon>
        <taxon>Actinomycetaceae</taxon>
        <taxon>Trueperella</taxon>
    </lineage>
</organism>
<proteinExistence type="predicted"/>
<dbReference type="InterPro" id="IPR003448">
    <property type="entry name" value="Mopterin_biosynth_MoaE"/>
</dbReference>
<accession>A0A8A5U3D8</accession>
<dbReference type="PANTHER" id="PTHR23404">
    <property type="entry name" value="MOLYBDOPTERIN SYNTHASE RELATED"/>
    <property type="match status" value="1"/>
</dbReference>
<name>A0A7M1QUV7_9ACTO</name>
<keyword evidence="2" id="KW-1185">Reference proteome</keyword>
<dbReference type="SUPFAM" id="SSF54690">
    <property type="entry name" value="Molybdopterin synthase subunit MoaE"/>
    <property type="match status" value="1"/>
</dbReference>
<dbReference type="Proteomes" id="UP000595053">
    <property type="component" value="Chromosome"/>
</dbReference>
<sequence>MDIQDRIGLTGVQEEPLLTAPIADSVRNDASGALVVFEGIVRNHDDGRGVIGIEYSCHPTAAEVVAQVAQDVAGRHPECRVAVVHRVGKLGIGEMAMVAAVASPHRGASFAAIQDLVDTIKEKLPVWKRQLFTDGTDEWVGSA</sequence>
<dbReference type="CDD" id="cd00756">
    <property type="entry name" value="MoaE"/>
    <property type="match status" value="1"/>
</dbReference>
<dbReference type="Gene3D" id="3.90.1170.40">
    <property type="entry name" value="Molybdopterin biosynthesis MoaE subunit"/>
    <property type="match status" value="1"/>
</dbReference>
<evidence type="ECO:0000313" key="2">
    <source>
        <dbReference type="Proteomes" id="UP000595053"/>
    </source>
</evidence>